<evidence type="ECO:0000259" key="5">
    <source>
        <dbReference type="PROSITE" id="PS50103"/>
    </source>
</evidence>
<keyword evidence="7" id="KW-1185">Reference proteome</keyword>
<dbReference type="AlphaFoldDB" id="A0A168P3G0"/>
<dbReference type="InParanoid" id="A0A168P3G0"/>
<evidence type="ECO:0000313" key="6">
    <source>
        <dbReference type="EMBL" id="SAM01697.1"/>
    </source>
</evidence>
<keyword evidence="2 4" id="KW-0863">Zinc-finger</keyword>
<dbReference type="Gene3D" id="4.10.1000.10">
    <property type="entry name" value="Zinc finger, CCCH-type"/>
    <property type="match status" value="1"/>
</dbReference>
<evidence type="ECO:0000256" key="2">
    <source>
        <dbReference type="ARBA" id="ARBA00022771"/>
    </source>
</evidence>
<dbReference type="Proteomes" id="UP000078561">
    <property type="component" value="Unassembled WGS sequence"/>
</dbReference>
<accession>A0A168P3G0</accession>
<evidence type="ECO:0000256" key="1">
    <source>
        <dbReference type="ARBA" id="ARBA00022723"/>
    </source>
</evidence>
<feature type="zinc finger region" description="C3H1-type" evidence="4">
    <location>
        <begin position="9"/>
        <end position="36"/>
    </location>
</feature>
<keyword evidence="3 4" id="KW-0862">Zinc</keyword>
<dbReference type="GO" id="GO:0008270">
    <property type="term" value="F:zinc ion binding"/>
    <property type="evidence" value="ECO:0007669"/>
    <property type="project" value="UniProtKB-KW"/>
</dbReference>
<reference evidence="6" key="1">
    <citation type="submission" date="2016-04" db="EMBL/GenBank/DDBJ databases">
        <authorList>
            <person name="Evans L.H."/>
            <person name="Alamgir A."/>
            <person name="Owens N."/>
            <person name="Weber N.D."/>
            <person name="Virtaneva K."/>
            <person name="Barbian K."/>
            <person name="Babar A."/>
            <person name="Rosenke K."/>
        </authorList>
    </citation>
    <scope>NUCLEOTIDE SEQUENCE [LARGE SCALE GENOMIC DNA]</scope>
    <source>
        <strain evidence="6">CBS 101.48</strain>
    </source>
</reference>
<gene>
    <name evidence="6" type="primary">ABSGL_07446.1 scaffold 8890</name>
</gene>
<sequence>MYATTSHTKRFPTQCRFFTQGNCRAGQDCHFAHTLPLQGQSHRHSVQHSILFGDEAALDLEPESIQKVRDIELDQLERTYKDQILKTIMTEVGTCLIMVAFDGLHDGLHDGGEDFLELLIPYQYPDVPCSIRLNSPGDTLSPKIKNIYEEFESYQHQLRHMTLVQQIDNLCRLFTTIPS</sequence>
<evidence type="ECO:0000313" key="7">
    <source>
        <dbReference type="Proteomes" id="UP000078561"/>
    </source>
</evidence>
<dbReference type="InterPro" id="IPR000571">
    <property type="entry name" value="Znf_CCCH"/>
</dbReference>
<dbReference type="OMA" id="RAGQDCH"/>
<dbReference type="InterPro" id="IPR036855">
    <property type="entry name" value="Znf_CCCH_sf"/>
</dbReference>
<protein>
    <recommendedName>
        <fullName evidence="5">C3H1-type domain-containing protein</fullName>
    </recommendedName>
</protein>
<dbReference type="OrthoDB" id="411372at2759"/>
<dbReference type="PROSITE" id="PS50103">
    <property type="entry name" value="ZF_C3H1"/>
    <property type="match status" value="1"/>
</dbReference>
<evidence type="ECO:0000256" key="3">
    <source>
        <dbReference type="ARBA" id="ARBA00022833"/>
    </source>
</evidence>
<organism evidence="6">
    <name type="scientific">Absidia glauca</name>
    <name type="common">Pin mould</name>
    <dbReference type="NCBI Taxonomy" id="4829"/>
    <lineage>
        <taxon>Eukaryota</taxon>
        <taxon>Fungi</taxon>
        <taxon>Fungi incertae sedis</taxon>
        <taxon>Mucoromycota</taxon>
        <taxon>Mucoromycotina</taxon>
        <taxon>Mucoromycetes</taxon>
        <taxon>Mucorales</taxon>
        <taxon>Cunninghamellaceae</taxon>
        <taxon>Absidia</taxon>
    </lineage>
</organism>
<proteinExistence type="predicted"/>
<keyword evidence="1 4" id="KW-0479">Metal-binding</keyword>
<dbReference type="SUPFAM" id="SSF90229">
    <property type="entry name" value="CCCH zinc finger"/>
    <property type="match status" value="1"/>
</dbReference>
<dbReference type="EMBL" id="LT553587">
    <property type="protein sequence ID" value="SAM01697.1"/>
    <property type="molecule type" value="Genomic_DNA"/>
</dbReference>
<feature type="domain" description="C3H1-type" evidence="5">
    <location>
        <begin position="9"/>
        <end position="36"/>
    </location>
</feature>
<name>A0A168P3G0_ABSGL</name>
<evidence type="ECO:0000256" key="4">
    <source>
        <dbReference type="PROSITE-ProRule" id="PRU00723"/>
    </source>
</evidence>